<dbReference type="SMART" id="SM00450">
    <property type="entry name" value="RHOD"/>
    <property type="match status" value="1"/>
</dbReference>
<sequence length="177" mass="19886">MDMSDRHVQQLLRDARKQLRRRVTPRQAKQAQNQGAYLIDIRPEYQRRADGDIPTAIVVERNHLEWRLDPCSTARIPEAEDHGLCWIILCDQGYSSSLAAASLQAVGLTQATDVIGGFQRWRADGCPIVHSDQPASPRLHRLDIRFDARAAGQCVRCVGDGSLCGRCRQETQLRLTG</sequence>
<protein>
    <recommendedName>
        <fullName evidence="1">Rhodanese domain-containing protein</fullName>
    </recommendedName>
</protein>
<name>A0A8J3QGP8_9ACTN</name>
<keyword evidence="3" id="KW-1185">Reference proteome</keyword>
<gene>
    <name evidence="2" type="ORF">Rhe02_85970</name>
</gene>
<proteinExistence type="predicted"/>
<accession>A0A8J3QGP8</accession>
<organism evidence="2 3">
    <name type="scientific">Rhizocola hellebori</name>
    <dbReference type="NCBI Taxonomy" id="1392758"/>
    <lineage>
        <taxon>Bacteria</taxon>
        <taxon>Bacillati</taxon>
        <taxon>Actinomycetota</taxon>
        <taxon>Actinomycetes</taxon>
        <taxon>Micromonosporales</taxon>
        <taxon>Micromonosporaceae</taxon>
        <taxon>Rhizocola</taxon>
    </lineage>
</organism>
<comment type="caution">
    <text evidence="2">The sequence shown here is derived from an EMBL/GenBank/DDBJ whole genome shotgun (WGS) entry which is preliminary data.</text>
</comment>
<dbReference type="Proteomes" id="UP000612899">
    <property type="component" value="Unassembled WGS sequence"/>
</dbReference>
<dbReference type="InterPro" id="IPR036873">
    <property type="entry name" value="Rhodanese-like_dom_sf"/>
</dbReference>
<evidence type="ECO:0000259" key="1">
    <source>
        <dbReference type="PROSITE" id="PS50206"/>
    </source>
</evidence>
<dbReference type="PROSITE" id="PS50206">
    <property type="entry name" value="RHODANESE_3"/>
    <property type="match status" value="1"/>
</dbReference>
<dbReference type="AlphaFoldDB" id="A0A8J3QGP8"/>
<dbReference type="SUPFAM" id="SSF52821">
    <property type="entry name" value="Rhodanese/Cell cycle control phosphatase"/>
    <property type="match status" value="1"/>
</dbReference>
<evidence type="ECO:0000313" key="3">
    <source>
        <dbReference type="Proteomes" id="UP000612899"/>
    </source>
</evidence>
<reference evidence="2" key="1">
    <citation type="submission" date="2021-01" db="EMBL/GenBank/DDBJ databases">
        <title>Whole genome shotgun sequence of Rhizocola hellebori NBRC 109834.</title>
        <authorList>
            <person name="Komaki H."/>
            <person name="Tamura T."/>
        </authorList>
    </citation>
    <scope>NUCLEOTIDE SEQUENCE</scope>
    <source>
        <strain evidence="2">NBRC 109834</strain>
    </source>
</reference>
<dbReference type="Pfam" id="PF00581">
    <property type="entry name" value="Rhodanese"/>
    <property type="match status" value="1"/>
</dbReference>
<dbReference type="EMBL" id="BONY01000097">
    <property type="protein sequence ID" value="GIH10530.1"/>
    <property type="molecule type" value="Genomic_DNA"/>
</dbReference>
<dbReference type="InterPro" id="IPR001763">
    <property type="entry name" value="Rhodanese-like_dom"/>
</dbReference>
<feature type="domain" description="Rhodanese" evidence="1">
    <location>
        <begin position="32"/>
        <end position="130"/>
    </location>
</feature>
<evidence type="ECO:0000313" key="2">
    <source>
        <dbReference type="EMBL" id="GIH10530.1"/>
    </source>
</evidence>
<dbReference type="Gene3D" id="3.40.250.10">
    <property type="entry name" value="Rhodanese-like domain"/>
    <property type="match status" value="1"/>
</dbReference>